<dbReference type="AlphaFoldDB" id="A0A218XL77"/>
<sequence length="139" mass="15812">MGRDGSDPIAVHSSIALLQERFRQLQRVKEMREEKELQRMLTEPPPNKLFNPASSPNYEPFKFFFQPDFGLPLSTTSPPPQLSLSLWPCPQSNISPSCFSSMDNPMFVSSQFSQTRSLRANLSDKSEDFDDDVDTSLHL</sequence>
<reference evidence="2 4" key="3">
    <citation type="submission" date="2017-11" db="EMBL/GenBank/DDBJ databases">
        <title>De-novo sequencing of pomegranate (Punica granatum L.) genome.</title>
        <authorList>
            <person name="Akparov Z."/>
            <person name="Amiraslanov A."/>
            <person name="Hajiyeva S."/>
            <person name="Abbasov M."/>
            <person name="Kaur K."/>
            <person name="Hamwieh A."/>
            <person name="Solovyev V."/>
            <person name="Salamov A."/>
            <person name="Braich B."/>
            <person name="Kosarev P."/>
            <person name="Mahmoud A."/>
            <person name="Hajiyev E."/>
            <person name="Babayeva S."/>
            <person name="Izzatullayeva V."/>
            <person name="Mammadov A."/>
            <person name="Mammadov A."/>
            <person name="Sharifova S."/>
            <person name="Ojaghi J."/>
            <person name="Eynullazada K."/>
            <person name="Bayramov B."/>
            <person name="Abdulazimova A."/>
            <person name="Shahmuradov I."/>
        </authorList>
    </citation>
    <scope>NUCLEOTIDE SEQUENCE [LARGE SCALE GENOMIC DNA]</scope>
    <source>
        <strain evidence="2">AG2017</strain>
        <strain evidence="4">cv. AG2017</strain>
        <tissue evidence="2">Leaf</tissue>
    </source>
</reference>
<dbReference type="EMBL" id="MTKT01001158">
    <property type="protein sequence ID" value="OWM85634.1"/>
    <property type="molecule type" value="Genomic_DNA"/>
</dbReference>
<dbReference type="OrthoDB" id="671858at2759"/>
<accession>A0A218XL77</accession>
<evidence type="ECO:0000313" key="1">
    <source>
        <dbReference type="EMBL" id="OWM85634.1"/>
    </source>
</evidence>
<keyword evidence="4" id="KW-1185">Reference proteome</keyword>
<reference evidence="3" key="1">
    <citation type="journal article" date="2017" name="Plant J.">
        <title>The pomegranate (Punica granatum L.) genome and the genomics of punicalagin biosynthesis.</title>
        <authorList>
            <person name="Qin G."/>
            <person name="Xu C."/>
            <person name="Ming R."/>
            <person name="Tang H."/>
            <person name="Guyot R."/>
            <person name="Kramer E.M."/>
            <person name="Hu Y."/>
            <person name="Yi X."/>
            <person name="Qi Y."/>
            <person name="Xu X."/>
            <person name="Gao Z."/>
            <person name="Pan H."/>
            <person name="Jian J."/>
            <person name="Tian Y."/>
            <person name="Yue Z."/>
            <person name="Xu Y."/>
        </authorList>
    </citation>
    <scope>NUCLEOTIDE SEQUENCE [LARGE SCALE GENOMIC DNA]</scope>
    <source>
        <strain evidence="3">cv. Dabenzi</strain>
    </source>
</reference>
<dbReference type="GeneID" id="116209155"/>
<gene>
    <name evidence="1" type="ORF">CDL15_Pgr029057</name>
    <name evidence="2" type="ORF">CRG98_046436</name>
</gene>
<proteinExistence type="predicted"/>
<evidence type="ECO:0000313" key="3">
    <source>
        <dbReference type="Proteomes" id="UP000197138"/>
    </source>
</evidence>
<name>A0A218XL77_PUNGR</name>
<reference evidence="1" key="2">
    <citation type="submission" date="2017-06" db="EMBL/GenBank/DDBJ databases">
        <title>The pomegranate genome and the genomics of punicalagin biosynthesis.</title>
        <authorList>
            <person name="Xu C."/>
        </authorList>
    </citation>
    <scope>NUCLEOTIDE SEQUENCE [LARGE SCALE GENOMIC DNA]</scope>
    <source>
        <tissue evidence="1">Fresh leaf</tissue>
    </source>
</reference>
<comment type="caution">
    <text evidence="1">The sequence shown here is derived from an EMBL/GenBank/DDBJ whole genome shotgun (WGS) entry which is preliminary data.</text>
</comment>
<dbReference type="PANTHER" id="PTHR34570">
    <property type="entry name" value="OS03G0593100 PROTEIN"/>
    <property type="match status" value="1"/>
</dbReference>
<dbReference type="Proteomes" id="UP000233551">
    <property type="component" value="Unassembled WGS sequence"/>
</dbReference>
<protein>
    <submittedName>
        <fullName evidence="1">Uncharacterized protein</fullName>
    </submittedName>
</protein>
<evidence type="ECO:0000313" key="4">
    <source>
        <dbReference type="Proteomes" id="UP000233551"/>
    </source>
</evidence>
<organism evidence="1 3">
    <name type="scientific">Punica granatum</name>
    <name type="common">Pomegranate</name>
    <dbReference type="NCBI Taxonomy" id="22663"/>
    <lineage>
        <taxon>Eukaryota</taxon>
        <taxon>Viridiplantae</taxon>
        <taxon>Streptophyta</taxon>
        <taxon>Embryophyta</taxon>
        <taxon>Tracheophyta</taxon>
        <taxon>Spermatophyta</taxon>
        <taxon>Magnoliopsida</taxon>
        <taxon>eudicotyledons</taxon>
        <taxon>Gunneridae</taxon>
        <taxon>Pentapetalae</taxon>
        <taxon>rosids</taxon>
        <taxon>malvids</taxon>
        <taxon>Myrtales</taxon>
        <taxon>Lythraceae</taxon>
        <taxon>Punica</taxon>
    </lineage>
</organism>
<dbReference type="EMBL" id="PGOL01006915">
    <property type="protein sequence ID" value="PKI33174.1"/>
    <property type="molecule type" value="Genomic_DNA"/>
</dbReference>
<evidence type="ECO:0000313" key="2">
    <source>
        <dbReference type="EMBL" id="PKI33174.1"/>
    </source>
</evidence>
<dbReference type="Proteomes" id="UP000197138">
    <property type="component" value="Unassembled WGS sequence"/>
</dbReference>
<dbReference type="PANTHER" id="PTHR34570:SF7">
    <property type="entry name" value="GENOME ASSEMBLY, CHROMOSOME: A08"/>
    <property type="match status" value="1"/>
</dbReference>